<evidence type="ECO:0000256" key="10">
    <source>
        <dbReference type="SAM" id="SignalP"/>
    </source>
</evidence>
<dbReference type="InterPro" id="IPR041469">
    <property type="entry name" value="Subtilisin-like_FN3"/>
</dbReference>
<dbReference type="Gene3D" id="3.50.30.30">
    <property type="match status" value="1"/>
</dbReference>
<reference evidence="14 15" key="1">
    <citation type="submission" date="2020-07" db="EMBL/GenBank/DDBJ databases">
        <title>Sequencing the genomes of 1000 actinobacteria strains.</title>
        <authorList>
            <person name="Klenk H.-P."/>
        </authorList>
    </citation>
    <scope>NUCLEOTIDE SEQUENCE [LARGE SCALE GENOMIC DNA]</scope>
    <source>
        <strain evidence="14 15">DSM 45763</strain>
    </source>
</reference>
<evidence type="ECO:0000256" key="7">
    <source>
        <dbReference type="PROSITE-ProRule" id="PRU01240"/>
    </source>
</evidence>
<evidence type="ECO:0000259" key="13">
    <source>
        <dbReference type="Pfam" id="PF17766"/>
    </source>
</evidence>
<feature type="signal peptide" evidence="10">
    <location>
        <begin position="1"/>
        <end position="32"/>
    </location>
</feature>
<organism evidence="14 15">
    <name type="scientific">Streptosporangium sandarakinum</name>
    <dbReference type="NCBI Taxonomy" id="1260955"/>
    <lineage>
        <taxon>Bacteria</taxon>
        <taxon>Bacillati</taxon>
        <taxon>Actinomycetota</taxon>
        <taxon>Actinomycetes</taxon>
        <taxon>Streptosporangiales</taxon>
        <taxon>Streptosporangiaceae</taxon>
        <taxon>Streptosporangium</taxon>
    </lineage>
</organism>
<dbReference type="GO" id="GO:0004252">
    <property type="term" value="F:serine-type endopeptidase activity"/>
    <property type="evidence" value="ECO:0007669"/>
    <property type="project" value="UniProtKB-UniRule"/>
</dbReference>
<dbReference type="PROSITE" id="PS00136">
    <property type="entry name" value="SUBTILASE_ASP"/>
    <property type="match status" value="1"/>
</dbReference>
<dbReference type="PRINTS" id="PR00723">
    <property type="entry name" value="SUBTILISIN"/>
</dbReference>
<gene>
    <name evidence="14" type="ORF">HDA43_000720</name>
</gene>
<feature type="region of interest" description="Disordered" evidence="9">
    <location>
        <begin position="292"/>
        <end position="316"/>
    </location>
</feature>
<dbReference type="Pfam" id="PF02225">
    <property type="entry name" value="PA"/>
    <property type="match status" value="1"/>
</dbReference>
<dbReference type="PROSITE" id="PS51892">
    <property type="entry name" value="SUBTILASE"/>
    <property type="match status" value="1"/>
</dbReference>
<dbReference type="GO" id="GO:0006508">
    <property type="term" value="P:proteolysis"/>
    <property type="evidence" value="ECO:0007669"/>
    <property type="project" value="UniProtKB-KW"/>
</dbReference>
<dbReference type="InterPro" id="IPR036852">
    <property type="entry name" value="Peptidase_S8/S53_dom_sf"/>
</dbReference>
<dbReference type="PROSITE" id="PS00138">
    <property type="entry name" value="SUBTILASE_SER"/>
    <property type="match status" value="1"/>
</dbReference>
<dbReference type="Proteomes" id="UP000576393">
    <property type="component" value="Unassembled WGS sequence"/>
</dbReference>
<feature type="compositionally biased region" description="Low complexity" evidence="9">
    <location>
        <begin position="299"/>
        <end position="311"/>
    </location>
</feature>
<comment type="caution">
    <text evidence="14">The sequence shown here is derived from an EMBL/GenBank/DDBJ whole genome shotgun (WGS) entry which is preliminary data.</text>
</comment>
<keyword evidence="3 10" id="KW-0732">Signal</keyword>
<evidence type="ECO:0000256" key="1">
    <source>
        <dbReference type="ARBA" id="ARBA00011073"/>
    </source>
</evidence>
<evidence type="ECO:0000256" key="8">
    <source>
        <dbReference type="RuleBase" id="RU003355"/>
    </source>
</evidence>
<dbReference type="EMBL" id="JACCCO010000001">
    <property type="protein sequence ID" value="NYF38561.1"/>
    <property type="molecule type" value="Genomic_DNA"/>
</dbReference>
<feature type="active site" description="Charge relay system" evidence="6 7">
    <location>
        <position position="300"/>
    </location>
</feature>
<evidence type="ECO:0000313" key="15">
    <source>
        <dbReference type="Proteomes" id="UP000576393"/>
    </source>
</evidence>
<dbReference type="RefSeq" id="WP_281395013.1">
    <property type="nucleotide sequence ID" value="NZ_JACCCO010000001.1"/>
</dbReference>
<feature type="active site" description="Charge relay system" evidence="6 7">
    <location>
        <position position="221"/>
    </location>
</feature>
<evidence type="ECO:0000256" key="2">
    <source>
        <dbReference type="ARBA" id="ARBA00022670"/>
    </source>
</evidence>
<feature type="region of interest" description="Disordered" evidence="9">
    <location>
        <begin position="28"/>
        <end position="57"/>
    </location>
</feature>
<accession>A0A852UXR1</accession>
<keyword evidence="4 7" id="KW-0378">Hydrolase</keyword>
<feature type="compositionally biased region" description="Low complexity" evidence="9">
    <location>
        <begin position="28"/>
        <end position="49"/>
    </location>
</feature>
<dbReference type="InterPro" id="IPR000209">
    <property type="entry name" value="Peptidase_S8/S53_dom"/>
</dbReference>
<feature type="domain" description="Peptidase S8/S53" evidence="11">
    <location>
        <begin position="212"/>
        <end position="655"/>
    </location>
</feature>
<dbReference type="Gene3D" id="2.60.40.2310">
    <property type="match status" value="1"/>
</dbReference>
<dbReference type="InterPro" id="IPR023827">
    <property type="entry name" value="Peptidase_S8_Asp-AS"/>
</dbReference>
<dbReference type="AlphaFoldDB" id="A0A852UXR1"/>
<evidence type="ECO:0000256" key="9">
    <source>
        <dbReference type="SAM" id="MobiDB-lite"/>
    </source>
</evidence>
<keyword evidence="5 7" id="KW-0720">Serine protease</keyword>
<feature type="domain" description="Subtilisin-like protease fibronectin type-III" evidence="13">
    <location>
        <begin position="704"/>
        <end position="798"/>
    </location>
</feature>
<proteinExistence type="inferred from homology"/>
<dbReference type="InterPro" id="IPR045051">
    <property type="entry name" value="SBT"/>
</dbReference>
<dbReference type="SUPFAM" id="SSF52743">
    <property type="entry name" value="Subtilisin-like"/>
    <property type="match status" value="1"/>
</dbReference>
<dbReference type="Gene3D" id="3.40.50.200">
    <property type="entry name" value="Peptidase S8/S53 domain"/>
    <property type="match status" value="1"/>
</dbReference>
<keyword evidence="15" id="KW-1185">Reference proteome</keyword>
<feature type="chain" id="PRO_5032954744" evidence="10">
    <location>
        <begin position="33"/>
        <end position="1113"/>
    </location>
</feature>
<evidence type="ECO:0000256" key="3">
    <source>
        <dbReference type="ARBA" id="ARBA00022729"/>
    </source>
</evidence>
<dbReference type="PANTHER" id="PTHR10795">
    <property type="entry name" value="PROPROTEIN CONVERTASE SUBTILISIN/KEXIN"/>
    <property type="match status" value="1"/>
</dbReference>
<feature type="active site" description="Charge relay system" evidence="6 7">
    <location>
        <position position="617"/>
    </location>
</feature>
<evidence type="ECO:0000256" key="6">
    <source>
        <dbReference type="PIRSR" id="PIRSR615500-1"/>
    </source>
</evidence>
<comment type="similarity">
    <text evidence="1 7 8">Belongs to the peptidase S8 family.</text>
</comment>
<keyword evidence="2 7" id="KW-0645">Protease</keyword>
<evidence type="ECO:0000313" key="14">
    <source>
        <dbReference type="EMBL" id="NYF38561.1"/>
    </source>
</evidence>
<feature type="domain" description="PA" evidence="12">
    <location>
        <begin position="468"/>
        <end position="539"/>
    </location>
</feature>
<dbReference type="CDD" id="cd02120">
    <property type="entry name" value="PA_subtilisin_like"/>
    <property type="match status" value="1"/>
</dbReference>
<name>A0A852UXR1_9ACTN</name>
<sequence>MPSTPQPPRIRRVAVLAAGLGLVAAMTPPASADPAPTPAPKKWTATPLTGGEPVQGAKSATGRLARSDTALLKSTSSAPVNVMVKLDYDSYAAYQGDLEGLPATSPAKTGRALDVRGATAKKYEKHIERVENAFLAELARKVPGARAGQKLRTVYGGIALRIPADKAAEVLKLPGVAAVQHDKPEKPLTDSSSDFIGAPAIYSRLGGSSSSGKGVVVGVLDSGVWPEHPQFADPGDLPAAPPTRDGSPRVCDFGDNPLTPAADPFTCNDKLIGGAPFLETYNAVVGGEVYPDSARDSNGHGTHTATTSAGGPVADADPLGISRGPIHGIAPAAHVSIYKVCGVEGCFPSDSAQAVGRAILDGVRVINFSISGGGSPYTDPVELAFLDAYAAGVFVSASAGNSGPGAGTTDHRGPWVTTVAASTQSRTFQSTVTLTGTGGATATLKGASITAGVTSPQRVVLASAPPYSNPLCTVPAPPGLFTGKIVACERGPGRVLKGFNVRQGGAAGMILYNTTPLDVMTDNHWLPTVHIDKPETDALLAFLSANPGATASFPQGAKTTWQGDAMATFSSRGPGGDFLKPDVTAPGLHILAGQTPTLEGPAGGPQGQLYQAIAGTSMASPHVAGAAALVFALHPDWTPGQVKSALETTARTSVTKQDRVTPADPFDLGGGRIDLTKAGDPGLTLDETAENFAASATDERNRINLNLPSVNAPTMPGLITVKRTVTNVTDRTLTYTATGRTVSGAKIAVLPPLFNVKPGKSAKISVVVTAPDLPDGQYFGQVDLKQVGGNRDLHLPVAFFRKEGAVPVDQTCTPDTIARNTGESTCTVSVRNDTFNDTEVTAVSTLDAKLRLNGVTGATKIGSQIATAKATLAGRQPDRPVVTPGTGPAPYLPLDAFGIAPTPIGDEQALNFTVPAFTYAGRTYTRIGVVSDGYTVAGGTSGSGDIEPVPQALPDPAAPNNVLAPYWTDLDGTGAPGVYVATLTDGVDDWLVVEWRVNLYGTTDAKVFQQWIGLNGTEDITYTYDPERLPGDTPAGYGLTVGAENTEGTAGTQISGPPTQDLRVNSTPGAPGGTLTYTMKVKGVATGAGTVTTGTSTPEVEGLTIEVDKITVR</sequence>
<dbReference type="InterPro" id="IPR023828">
    <property type="entry name" value="Peptidase_S8_Ser-AS"/>
</dbReference>
<dbReference type="InterPro" id="IPR003137">
    <property type="entry name" value="PA_domain"/>
</dbReference>
<evidence type="ECO:0000259" key="12">
    <source>
        <dbReference type="Pfam" id="PF02225"/>
    </source>
</evidence>
<dbReference type="Pfam" id="PF00082">
    <property type="entry name" value="Peptidase_S8"/>
    <property type="match status" value="1"/>
</dbReference>
<dbReference type="InterPro" id="IPR015500">
    <property type="entry name" value="Peptidase_S8_subtilisin-rel"/>
</dbReference>
<dbReference type="Pfam" id="PF17766">
    <property type="entry name" value="fn3_6"/>
    <property type="match status" value="1"/>
</dbReference>
<protein>
    <submittedName>
        <fullName evidence="14">Subtilisin family serine protease</fullName>
    </submittedName>
</protein>
<evidence type="ECO:0000256" key="5">
    <source>
        <dbReference type="ARBA" id="ARBA00022825"/>
    </source>
</evidence>
<evidence type="ECO:0000259" key="11">
    <source>
        <dbReference type="Pfam" id="PF00082"/>
    </source>
</evidence>
<evidence type="ECO:0000256" key="4">
    <source>
        <dbReference type="ARBA" id="ARBA00022801"/>
    </source>
</evidence>